<accession>D7SI81</accession>
<dbReference type="PaxDb" id="29760-VIT_17s0000g06550.t01"/>
<proteinExistence type="predicted"/>
<dbReference type="Proteomes" id="UP000009183">
    <property type="component" value="Chromosome 17"/>
</dbReference>
<gene>
    <name evidence="2" type="ordered locus">VIT_17s0000g06550</name>
</gene>
<keyword evidence="1" id="KW-0812">Transmembrane</keyword>
<keyword evidence="1" id="KW-1133">Transmembrane helix</keyword>
<protein>
    <submittedName>
        <fullName evidence="2">Uncharacterized protein</fullName>
    </submittedName>
</protein>
<keyword evidence="3" id="KW-1185">Reference proteome</keyword>
<dbReference type="EMBL" id="FN594950">
    <property type="protein sequence ID" value="CBI15191.3"/>
    <property type="molecule type" value="Genomic_DNA"/>
</dbReference>
<evidence type="ECO:0000313" key="3">
    <source>
        <dbReference type="Proteomes" id="UP000009183"/>
    </source>
</evidence>
<feature type="transmembrane region" description="Helical" evidence="1">
    <location>
        <begin position="27"/>
        <end position="45"/>
    </location>
</feature>
<dbReference type="AlphaFoldDB" id="D7SI81"/>
<keyword evidence="1" id="KW-0472">Membrane</keyword>
<dbReference type="HOGENOM" id="CLU_2709895_0_0_1"/>
<organism evidence="2 3">
    <name type="scientific">Vitis vinifera</name>
    <name type="common">Grape</name>
    <dbReference type="NCBI Taxonomy" id="29760"/>
    <lineage>
        <taxon>Eukaryota</taxon>
        <taxon>Viridiplantae</taxon>
        <taxon>Streptophyta</taxon>
        <taxon>Embryophyta</taxon>
        <taxon>Tracheophyta</taxon>
        <taxon>Spermatophyta</taxon>
        <taxon>Magnoliopsida</taxon>
        <taxon>eudicotyledons</taxon>
        <taxon>Gunneridae</taxon>
        <taxon>Pentapetalae</taxon>
        <taxon>rosids</taxon>
        <taxon>Vitales</taxon>
        <taxon>Vitaceae</taxon>
        <taxon>Viteae</taxon>
        <taxon>Vitis</taxon>
    </lineage>
</organism>
<dbReference type="InParanoid" id="D7SI81"/>
<evidence type="ECO:0000256" key="1">
    <source>
        <dbReference type="SAM" id="Phobius"/>
    </source>
</evidence>
<name>D7SI81_VITVI</name>
<sequence length="73" mass="8191">MNKVSSSAASNLLNIGLCVIHEESFRYVSVAYIVISPFAVVAYFYHMVGEFKNPFFQVTTGLHLDLLPESMDM</sequence>
<reference evidence="3" key="1">
    <citation type="journal article" date="2007" name="Nature">
        <title>The grapevine genome sequence suggests ancestral hexaploidization in major angiosperm phyla.</title>
        <authorList>
            <consortium name="The French-Italian Public Consortium for Grapevine Genome Characterization."/>
            <person name="Jaillon O."/>
            <person name="Aury J.-M."/>
            <person name="Noel B."/>
            <person name="Policriti A."/>
            <person name="Clepet C."/>
            <person name="Casagrande A."/>
            <person name="Choisne N."/>
            <person name="Aubourg S."/>
            <person name="Vitulo N."/>
            <person name="Jubin C."/>
            <person name="Vezzi A."/>
            <person name="Legeai F."/>
            <person name="Hugueney P."/>
            <person name="Dasilva C."/>
            <person name="Horner D."/>
            <person name="Mica E."/>
            <person name="Jublot D."/>
            <person name="Poulain J."/>
            <person name="Bruyere C."/>
            <person name="Billault A."/>
            <person name="Segurens B."/>
            <person name="Gouyvenoux M."/>
            <person name="Ugarte E."/>
            <person name="Cattonaro F."/>
            <person name="Anthouard V."/>
            <person name="Vico V."/>
            <person name="Del Fabbro C."/>
            <person name="Alaux M."/>
            <person name="Di Gaspero G."/>
            <person name="Dumas V."/>
            <person name="Felice N."/>
            <person name="Paillard S."/>
            <person name="Juman I."/>
            <person name="Moroldo M."/>
            <person name="Scalabrin S."/>
            <person name="Canaguier A."/>
            <person name="Le Clainche I."/>
            <person name="Malacrida G."/>
            <person name="Durand E."/>
            <person name="Pesole G."/>
            <person name="Laucou V."/>
            <person name="Chatelet P."/>
            <person name="Merdinoglu D."/>
            <person name="Delledonne M."/>
            <person name="Pezzotti M."/>
            <person name="Lecharny A."/>
            <person name="Scarpelli C."/>
            <person name="Artiguenave F."/>
            <person name="Pe M.E."/>
            <person name="Valle G."/>
            <person name="Morgante M."/>
            <person name="Caboche M."/>
            <person name="Adam-Blondon A.-F."/>
            <person name="Weissenbach J."/>
            <person name="Quetier F."/>
            <person name="Wincker P."/>
        </authorList>
    </citation>
    <scope>NUCLEOTIDE SEQUENCE [LARGE SCALE GENOMIC DNA]</scope>
    <source>
        <strain evidence="3">cv. Pinot noir / PN40024</strain>
    </source>
</reference>
<evidence type="ECO:0000313" key="2">
    <source>
        <dbReference type="EMBL" id="CBI15191.3"/>
    </source>
</evidence>